<comment type="catalytic activity">
    <reaction evidence="10">
        <text>nicotinate beta-D-ribonucleotide + CO2 + diphosphate = quinolinate + 5-phospho-alpha-D-ribose 1-diphosphate + 2 H(+)</text>
        <dbReference type="Rhea" id="RHEA:12733"/>
        <dbReference type="ChEBI" id="CHEBI:15378"/>
        <dbReference type="ChEBI" id="CHEBI:16526"/>
        <dbReference type="ChEBI" id="CHEBI:29959"/>
        <dbReference type="ChEBI" id="CHEBI:33019"/>
        <dbReference type="ChEBI" id="CHEBI:57502"/>
        <dbReference type="ChEBI" id="CHEBI:58017"/>
        <dbReference type="EC" id="2.4.2.19"/>
    </reaction>
</comment>
<organism evidence="15 16">
    <name type="scientific">Novacetimonas maltaceti</name>
    <dbReference type="NCBI Taxonomy" id="1203393"/>
    <lineage>
        <taxon>Bacteria</taxon>
        <taxon>Pseudomonadati</taxon>
        <taxon>Pseudomonadota</taxon>
        <taxon>Alphaproteobacteria</taxon>
        <taxon>Acetobacterales</taxon>
        <taxon>Acetobacteraceae</taxon>
        <taxon>Novacetimonas</taxon>
    </lineage>
</organism>
<reference evidence="15 16" key="1">
    <citation type="submission" date="2018-01" db="EMBL/GenBank/DDBJ databases">
        <title>Draft Genome Sequence of Komagataeibacter maltaceti LMG 1529, a Vinegar Producing Acetic Acid Bacterium Isolated from Malt Vinegar Brewery Acetifiers.</title>
        <authorList>
            <person name="Zhang Q."/>
            <person name="Hollensteiner J."/>
            <person name="Poehlein A."/>
            <person name="Daniel R."/>
        </authorList>
    </citation>
    <scope>NUCLEOTIDE SEQUENCE [LARGE SCALE GENOMIC DNA]</scope>
    <source>
        <strain evidence="15 16">LMG 1529</strain>
    </source>
</reference>
<dbReference type="AlphaFoldDB" id="A0A2S3W3N2"/>
<dbReference type="CDD" id="cd01572">
    <property type="entry name" value="QPRTase"/>
    <property type="match status" value="1"/>
</dbReference>
<dbReference type="Gene3D" id="3.90.1170.20">
    <property type="entry name" value="Quinolinate phosphoribosyl transferase, N-terminal domain"/>
    <property type="match status" value="1"/>
</dbReference>
<keyword evidence="7 12" id="KW-0328">Glycosyltransferase</keyword>
<keyword evidence="6" id="KW-0662">Pyridine nucleotide biosynthesis</keyword>
<evidence type="ECO:0000256" key="7">
    <source>
        <dbReference type="ARBA" id="ARBA00022676"/>
    </source>
</evidence>
<dbReference type="Pfam" id="PF02749">
    <property type="entry name" value="QRPTase_N"/>
    <property type="match status" value="1"/>
</dbReference>
<dbReference type="PIRSF" id="PIRSF006250">
    <property type="entry name" value="NadC_ModD"/>
    <property type="match status" value="1"/>
</dbReference>
<accession>A0A2S3W3N2</accession>
<evidence type="ECO:0000259" key="13">
    <source>
        <dbReference type="Pfam" id="PF01729"/>
    </source>
</evidence>
<dbReference type="InterPro" id="IPR037128">
    <property type="entry name" value="Quinolinate_PRibosylTase_N_sf"/>
</dbReference>
<dbReference type="EMBL" id="POTC01000007">
    <property type="protein sequence ID" value="POF63476.1"/>
    <property type="molecule type" value="Genomic_DNA"/>
</dbReference>
<dbReference type="PANTHER" id="PTHR32179:SF3">
    <property type="entry name" value="NICOTINATE-NUCLEOTIDE PYROPHOSPHORYLASE [CARBOXYLATING]"/>
    <property type="match status" value="1"/>
</dbReference>
<comment type="caution">
    <text evidence="15">The sequence shown here is derived from an EMBL/GenBank/DDBJ whole genome shotgun (WGS) entry which is preliminary data.</text>
</comment>
<dbReference type="InterPro" id="IPR027277">
    <property type="entry name" value="NadC/ModD"/>
</dbReference>
<comment type="function">
    <text evidence="1">Involved in the catabolism of quinolinic acid (QA).</text>
</comment>
<keyword evidence="8 12" id="KW-0808">Transferase</keyword>
<dbReference type="InterPro" id="IPR022412">
    <property type="entry name" value="Quinolinate_PRibosylTrfase_N"/>
</dbReference>
<evidence type="ECO:0000256" key="3">
    <source>
        <dbReference type="ARBA" id="ARBA00009400"/>
    </source>
</evidence>
<dbReference type="Proteomes" id="UP000237344">
    <property type="component" value="Unassembled WGS sequence"/>
</dbReference>
<comment type="subunit">
    <text evidence="4">Hexamer formed by 3 homodimers.</text>
</comment>
<comment type="pathway">
    <text evidence="2">Cofactor biosynthesis; NAD(+) biosynthesis; nicotinate D-ribonucleotide from quinolinate: step 1/1.</text>
</comment>
<sequence>MTIRPPSIRPLPDLMLEPLVRAGLMEDLGRGGDLTTDVTLGADNPAAHAVLSARQAGVVAGLDMARLAFTLMDPAIEFTVAAPDGTHVTPGQVIASVRGPARGILSGERVALNFLSHLCGIATATAQVAAAVEPFGVKVSCTRKTMPGMRAIQKYAVRAGGGANHRFGLDDAILIKDNHLAIAGGIRPALTRARAAAGHLVCIELEVDTLEQLAEGLEVGGVDVFLLDNMTPEQLRKAVSMIDHRAVAEASGGVTPENAATIAATGIDLISMGWLTHSVRAMDIGLDYQP</sequence>
<protein>
    <recommendedName>
        <fullName evidence="11">Probable nicotinate-nucleotide pyrophosphorylase [carboxylating]</fullName>
        <ecNumber evidence="5">2.4.2.19</ecNumber>
    </recommendedName>
    <alternativeName>
        <fullName evidence="9">Quinolinate phosphoribosyltransferase [decarboxylating]</fullName>
    </alternativeName>
</protein>
<name>A0A2S3W3N2_9PROT</name>
<evidence type="ECO:0000256" key="2">
    <source>
        <dbReference type="ARBA" id="ARBA00004893"/>
    </source>
</evidence>
<comment type="similarity">
    <text evidence="3 12">Belongs to the NadC/ModD family.</text>
</comment>
<dbReference type="Gene3D" id="3.20.20.70">
    <property type="entry name" value="Aldolase class I"/>
    <property type="match status" value="1"/>
</dbReference>
<dbReference type="Pfam" id="PF01729">
    <property type="entry name" value="QRPTase_C"/>
    <property type="match status" value="1"/>
</dbReference>
<dbReference type="GO" id="GO:0005737">
    <property type="term" value="C:cytoplasm"/>
    <property type="evidence" value="ECO:0007669"/>
    <property type="project" value="TreeGrafter"/>
</dbReference>
<dbReference type="InterPro" id="IPR036068">
    <property type="entry name" value="Nicotinate_pribotase-like_C"/>
</dbReference>
<dbReference type="SUPFAM" id="SSF54675">
    <property type="entry name" value="Nicotinate/Quinolinate PRTase N-terminal domain-like"/>
    <property type="match status" value="1"/>
</dbReference>
<evidence type="ECO:0000256" key="12">
    <source>
        <dbReference type="PIRNR" id="PIRNR006250"/>
    </source>
</evidence>
<dbReference type="RefSeq" id="WP_110094515.1">
    <property type="nucleotide sequence ID" value="NZ_NKUE01000005.1"/>
</dbReference>
<proteinExistence type="inferred from homology"/>
<dbReference type="OrthoDB" id="9782546at2"/>
<dbReference type="FunFam" id="3.90.1170.20:FF:000001">
    <property type="entry name" value="Nicotinate-nucleotide diphosphorylase (Carboxylating)"/>
    <property type="match status" value="1"/>
</dbReference>
<keyword evidence="16" id="KW-1185">Reference proteome</keyword>
<dbReference type="FunFam" id="3.20.20.70:FF:000030">
    <property type="entry name" value="Nicotinate-nucleotide pyrophosphorylase, carboxylating"/>
    <property type="match status" value="1"/>
</dbReference>
<evidence type="ECO:0000256" key="6">
    <source>
        <dbReference type="ARBA" id="ARBA00022642"/>
    </source>
</evidence>
<dbReference type="UniPathway" id="UPA00253">
    <property type="reaction ID" value="UER00331"/>
</dbReference>
<dbReference type="EC" id="2.4.2.19" evidence="5"/>
<dbReference type="InterPro" id="IPR013785">
    <property type="entry name" value="Aldolase_TIM"/>
</dbReference>
<evidence type="ECO:0000256" key="1">
    <source>
        <dbReference type="ARBA" id="ARBA00003237"/>
    </source>
</evidence>
<feature type="domain" description="Quinolinate phosphoribosyl transferase N-terminal" evidence="14">
    <location>
        <begin position="33"/>
        <end position="119"/>
    </location>
</feature>
<dbReference type="InterPro" id="IPR002638">
    <property type="entry name" value="Quinolinate_PRibosylTrfase_C"/>
</dbReference>
<evidence type="ECO:0000313" key="15">
    <source>
        <dbReference type="EMBL" id="POF63476.1"/>
    </source>
</evidence>
<dbReference type="GO" id="GO:0034213">
    <property type="term" value="P:quinolinate catabolic process"/>
    <property type="evidence" value="ECO:0007669"/>
    <property type="project" value="TreeGrafter"/>
</dbReference>
<evidence type="ECO:0000256" key="9">
    <source>
        <dbReference type="ARBA" id="ARBA00033102"/>
    </source>
</evidence>
<evidence type="ECO:0000256" key="10">
    <source>
        <dbReference type="ARBA" id="ARBA00047445"/>
    </source>
</evidence>
<dbReference type="GO" id="GO:0009435">
    <property type="term" value="P:NAD+ biosynthetic process"/>
    <property type="evidence" value="ECO:0007669"/>
    <property type="project" value="UniProtKB-UniPathway"/>
</dbReference>
<gene>
    <name evidence="15" type="primary">nadC</name>
    <name evidence="15" type="ORF">KMAL_08520</name>
</gene>
<dbReference type="SUPFAM" id="SSF51690">
    <property type="entry name" value="Nicotinate/Quinolinate PRTase C-terminal domain-like"/>
    <property type="match status" value="1"/>
</dbReference>
<evidence type="ECO:0000256" key="8">
    <source>
        <dbReference type="ARBA" id="ARBA00022679"/>
    </source>
</evidence>
<dbReference type="InterPro" id="IPR004393">
    <property type="entry name" value="NadC"/>
</dbReference>
<evidence type="ECO:0000259" key="14">
    <source>
        <dbReference type="Pfam" id="PF02749"/>
    </source>
</evidence>
<dbReference type="GO" id="GO:0004514">
    <property type="term" value="F:nicotinate-nucleotide diphosphorylase (carboxylating) activity"/>
    <property type="evidence" value="ECO:0007669"/>
    <property type="project" value="UniProtKB-EC"/>
</dbReference>
<evidence type="ECO:0000256" key="4">
    <source>
        <dbReference type="ARBA" id="ARBA00011218"/>
    </source>
</evidence>
<feature type="domain" description="Quinolinate phosphoribosyl transferase C-terminal" evidence="13">
    <location>
        <begin position="121"/>
        <end position="287"/>
    </location>
</feature>
<dbReference type="PANTHER" id="PTHR32179">
    <property type="entry name" value="NICOTINATE-NUCLEOTIDE PYROPHOSPHORYLASE [CARBOXYLATING]"/>
    <property type="match status" value="1"/>
</dbReference>
<evidence type="ECO:0000313" key="16">
    <source>
        <dbReference type="Proteomes" id="UP000237344"/>
    </source>
</evidence>
<evidence type="ECO:0000256" key="11">
    <source>
        <dbReference type="ARBA" id="ARBA00069173"/>
    </source>
</evidence>
<dbReference type="NCBIfam" id="TIGR00078">
    <property type="entry name" value="nadC"/>
    <property type="match status" value="1"/>
</dbReference>
<evidence type="ECO:0000256" key="5">
    <source>
        <dbReference type="ARBA" id="ARBA00011944"/>
    </source>
</evidence>